<keyword evidence="2" id="KW-1185">Reference proteome</keyword>
<gene>
    <name evidence="1" type="ORF">PHPALM_16705</name>
</gene>
<reference evidence="1 2" key="1">
    <citation type="journal article" date="2017" name="Genome Biol. Evol.">
        <title>Phytophthora megakarya and P. palmivora, closely related causal agents of cacao black pod rot, underwent increases in genome sizes and gene numbers by different mechanisms.</title>
        <authorList>
            <person name="Ali S.S."/>
            <person name="Shao J."/>
            <person name="Lary D.J."/>
            <person name="Kronmiller B."/>
            <person name="Shen D."/>
            <person name="Strem M.D."/>
            <person name="Amoako-Attah I."/>
            <person name="Akrofi A.Y."/>
            <person name="Begoude B.A."/>
            <person name="Ten Hoopen G.M."/>
            <person name="Coulibaly K."/>
            <person name="Kebe B.I."/>
            <person name="Melnick R.L."/>
            <person name="Guiltinan M.J."/>
            <person name="Tyler B.M."/>
            <person name="Meinhardt L.W."/>
            <person name="Bailey B.A."/>
        </authorList>
    </citation>
    <scope>NUCLEOTIDE SEQUENCE [LARGE SCALE GENOMIC DNA]</scope>
    <source>
        <strain evidence="2">sbr112.9</strain>
    </source>
</reference>
<evidence type="ECO:0000313" key="1">
    <source>
        <dbReference type="EMBL" id="POM67323.1"/>
    </source>
</evidence>
<name>A0A2P4XP47_9STRA</name>
<sequence>MATRHNGILINAAGEVKEVESKSEWIGIQALQIYNELNESSVRLSQASLNWVTNYLVTVTIVPTVGGPILPYYPMINSLIVSNTNVNFVHTVLMAEAAYWGNCDEVTSLCRYGDGNRPYGGEGHDKQIQERPVYDVVITQSAISRPTI</sequence>
<comment type="caution">
    <text evidence="1">The sequence shown here is derived from an EMBL/GenBank/DDBJ whole genome shotgun (WGS) entry which is preliminary data.</text>
</comment>
<proteinExistence type="predicted"/>
<dbReference type="Proteomes" id="UP000237271">
    <property type="component" value="Unassembled WGS sequence"/>
</dbReference>
<organism evidence="1 2">
    <name type="scientific">Phytophthora palmivora</name>
    <dbReference type="NCBI Taxonomy" id="4796"/>
    <lineage>
        <taxon>Eukaryota</taxon>
        <taxon>Sar</taxon>
        <taxon>Stramenopiles</taxon>
        <taxon>Oomycota</taxon>
        <taxon>Peronosporomycetes</taxon>
        <taxon>Peronosporales</taxon>
        <taxon>Peronosporaceae</taxon>
        <taxon>Phytophthora</taxon>
    </lineage>
</organism>
<dbReference type="AlphaFoldDB" id="A0A2P4XP47"/>
<accession>A0A2P4XP47</accession>
<protein>
    <submittedName>
        <fullName evidence="1">Protein FAM84A</fullName>
    </submittedName>
</protein>
<evidence type="ECO:0000313" key="2">
    <source>
        <dbReference type="Proteomes" id="UP000237271"/>
    </source>
</evidence>
<dbReference type="EMBL" id="NCKW01009348">
    <property type="protein sequence ID" value="POM67323.1"/>
    <property type="molecule type" value="Genomic_DNA"/>
</dbReference>